<gene>
    <name evidence="2" type="ORF">BE21_01820</name>
</gene>
<dbReference type="GO" id="GO:0005737">
    <property type="term" value="C:cytoplasm"/>
    <property type="evidence" value="ECO:0007669"/>
    <property type="project" value="TreeGrafter"/>
</dbReference>
<evidence type="ECO:0000259" key="1">
    <source>
        <dbReference type="Pfam" id="PF01370"/>
    </source>
</evidence>
<dbReference type="GO" id="GO:0004029">
    <property type="term" value="F:aldehyde dehydrogenase (NAD+) activity"/>
    <property type="evidence" value="ECO:0007669"/>
    <property type="project" value="TreeGrafter"/>
</dbReference>
<dbReference type="InterPro" id="IPR001509">
    <property type="entry name" value="Epimerase_deHydtase"/>
</dbReference>
<accession>A0A150TW58</accession>
<dbReference type="Pfam" id="PF01370">
    <property type="entry name" value="Epimerase"/>
    <property type="match status" value="1"/>
</dbReference>
<dbReference type="AlphaFoldDB" id="A0A150TW58"/>
<dbReference type="PANTHER" id="PTHR48079">
    <property type="entry name" value="PROTEIN YEEZ"/>
    <property type="match status" value="1"/>
</dbReference>
<dbReference type="Proteomes" id="UP000075502">
    <property type="component" value="Unassembled WGS sequence"/>
</dbReference>
<proteinExistence type="predicted"/>
<dbReference type="Gene3D" id="3.40.50.720">
    <property type="entry name" value="NAD(P)-binding Rossmann-like Domain"/>
    <property type="match status" value="1"/>
</dbReference>
<dbReference type="InterPro" id="IPR051783">
    <property type="entry name" value="NAD(P)-dependent_oxidoreduct"/>
</dbReference>
<dbReference type="SUPFAM" id="SSF51735">
    <property type="entry name" value="NAD(P)-binding Rossmann-fold domains"/>
    <property type="match status" value="1"/>
</dbReference>
<sequence length="315" mass="33081">MRVFLTGASGFIGSAIIPELVRAGHRVLGLARSHASAEKLAAAGVDVHRGDLTDLDGLRRGAAACDGVIHCAFSHDDFNDYANNCAKDRGAIEALGGALAGSDRPLVIASGIARLTPGRVVTEDETPDESTGGLRAASERLALSFASRGVRVSSLRLPPSVHGDGDHGFVPMLIEIARKAGRSGYVGDGENRWPAVHRLDAARLFVLALELAPAGARLHAVGDEGIPTRDIAGVIGRKLGLPVESVPREDLGWLGGFFALDTPATSALTQTRLGWKPEQPGLLADLEHGTYFARALSTTHTIHSSHETRAPRVTA</sequence>
<feature type="domain" description="NAD-dependent epimerase/dehydratase" evidence="1">
    <location>
        <begin position="3"/>
        <end position="211"/>
    </location>
</feature>
<evidence type="ECO:0000313" key="2">
    <source>
        <dbReference type="EMBL" id="KYG08922.1"/>
    </source>
</evidence>
<protein>
    <submittedName>
        <fullName evidence="2">3-beta hydroxysteroid dehydrogenase</fullName>
    </submittedName>
</protein>
<name>A0A150TW58_SORCE</name>
<dbReference type="CDD" id="cd05262">
    <property type="entry name" value="SDR_a7"/>
    <property type="match status" value="1"/>
</dbReference>
<dbReference type="InterPro" id="IPR036291">
    <property type="entry name" value="NAD(P)-bd_dom_sf"/>
</dbReference>
<organism evidence="2 3">
    <name type="scientific">Sorangium cellulosum</name>
    <name type="common">Polyangium cellulosum</name>
    <dbReference type="NCBI Taxonomy" id="56"/>
    <lineage>
        <taxon>Bacteria</taxon>
        <taxon>Pseudomonadati</taxon>
        <taxon>Myxococcota</taxon>
        <taxon>Polyangia</taxon>
        <taxon>Polyangiales</taxon>
        <taxon>Polyangiaceae</taxon>
        <taxon>Sorangium</taxon>
    </lineage>
</organism>
<dbReference type="EMBL" id="JEME01000830">
    <property type="protein sequence ID" value="KYG08922.1"/>
    <property type="molecule type" value="Genomic_DNA"/>
</dbReference>
<evidence type="ECO:0000313" key="3">
    <source>
        <dbReference type="Proteomes" id="UP000075502"/>
    </source>
</evidence>
<reference evidence="2 3" key="1">
    <citation type="submission" date="2014-02" db="EMBL/GenBank/DDBJ databases">
        <title>The small core and large imbalanced accessory genome model reveals a collaborative survival strategy of Sorangium cellulosum strains in nature.</title>
        <authorList>
            <person name="Han K."/>
            <person name="Peng R."/>
            <person name="Blom J."/>
            <person name="Li Y.-Z."/>
        </authorList>
    </citation>
    <scope>NUCLEOTIDE SEQUENCE [LARGE SCALE GENOMIC DNA]</scope>
    <source>
        <strain evidence="2 3">So0007-03</strain>
    </source>
</reference>
<comment type="caution">
    <text evidence="2">The sequence shown here is derived from an EMBL/GenBank/DDBJ whole genome shotgun (WGS) entry which is preliminary data.</text>
</comment>
<dbReference type="PANTHER" id="PTHR48079:SF6">
    <property type="entry name" value="NAD(P)-BINDING DOMAIN-CONTAINING PROTEIN-RELATED"/>
    <property type="match status" value="1"/>
</dbReference>